<keyword evidence="2" id="KW-1185">Reference proteome</keyword>
<dbReference type="RefSeq" id="WP_017748298.1">
    <property type="nucleotide sequence ID" value="NZ_KQ976354.1"/>
</dbReference>
<protein>
    <submittedName>
        <fullName evidence="1">Uncharacterized protein</fullName>
    </submittedName>
</protein>
<dbReference type="AlphaFoldDB" id="A0A139WVV0"/>
<proteinExistence type="predicted"/>
<evidence type="ECO:0000313" key="1">
    <source>
        <dbReference type="EMBL" id="KYC36548.1"/>
    </source>
</evidence>
<comment type="caution">
    <text evidence="1">The sequence shown here is derived from an EMBL/GenBank/DDBJ whole genome shotgun (WGS) entry which is preliminary data.</text>
</comment>
<dbReference type="OrthoDB" id="3078209at2"/>
<reference evidence="1 2" key="1">
    <citation type="journal article" date="2013" name="Genome Biol. Evol.">
        <title>Genomes of Stigonematalean cyanobacteria (subsection V) and the evolution of oxygenic photosynthesis from prokaryotes to plastids.</title>
        <authorList>
            <person name="Dagan T."/>
            <person name="Roettger M."/>
            <person name="Stucken K."/>
            <person name="Landan G."/>
            <person name="Koch R."/>
            <person name="Major P."/>
            <person name="Gould S.B."/>
            <person name="Goremykin V.V."/>
            <person name="Rippka R."/>
            <person name="Tandeau de Marsac N."/>
            <person name="Gugger M."/>
            <person name="Lockhart P.J."/>
            <person name="Allen J.F."/>
            <person name="Brune I."/>
            <person name="Maus I."/>
            <person name="Puhler A."/>
            <person name="Martin W.F."/>
        </authorList>
    </citation>
    <scope>NUCLEOTIDE SEQUENCE [LARGE SCALE GENOMIC DNA]</scope>
    <source>
        <strain evidence="1 2">PCC 7110</strain>
    </source>
</reference>
<dbReference type="STRING" id="128403.WA1_43455"/>
<dbReference type="EMBL" id="ANNX02000047">
    <property type="protein sequence ID" value="KYC36548.1"/>
    <property type="molecule type" value="Genomic_DNA"/>
</dbReference>
<sequence>MQYAVGRIYFDTLEEYAYYAQSVVRAETGQIERPRQVSFWGTCHWNDPATQRSSEKLIKPLSEWLRENVLDWQRLTLLADISSTNSRAWFKRSNKPF</sequence>
<name>A0A139WVV0_9CYAN</name>
<gene>
    <name evidence="1" type="ORF">WA1_43455</name>
</gene>
<evidence type="ECO:0000313" key="2">
    <source>
        <dbReference type="Proteomes" id="UP000076925"/>
    </source>
</evidence>
<accession>A0A139WVV0</accession>
<dbReference type="Proteomes" id="UP000076925">
    <property type="component" value="Unassembled WGS sequence"/>
</dbReference>
<organism evidence="1 2">
    <name type="scientific">Scytonema hofmannii PCC 7110</name>
    <dbReference type="NCBI Taxonomy" id="128403"/>
    <lineage>
        <taxon>Bacteria</taxon>
        <taxon>Bacillati</taxon>
        <taxon>Cyanobacteriota</taxon>
        <taxon>Cyanophyceae</taxon>
        <taxon>Nostocales</taxon>
        <taxon>Scytonemataceae</taxon>
        <taxon>Scytonema</taxon>
    </lineage>
</organism>